<accession>A0ABV3DQ38</accession>
<dbReference type="Proteomes" id="UP001551482">
    <property type="component" value="Unassembled WGS sequence"/>
</dbReference>
<comment type="caution">
    <text evidence="2">The sequence shown here is derived from an EMBL/GenBank/DDBJ whole genome shotgun (WGS) entry which is preliminary data.</text>
</comment>
<feature type="region of interest" description="Disordered" evidence="1">
    <location>
        <begin position="1"/>
        <end position="99"/>
    </location>
</feature>
<dbReference type="EMBL" id="JBEZFP010000103">
    <property type="protein sequence ID" value="MEU8137876.1"/>
    <property type="molecule type" value="Genomic_DNA"/>
</dbReference>
<protein>
    <submittedName>
        <fullName evidence="2">Uncharacterized protein</fullName>
    </submittedName>
</protein>
<evidence type="ECO:0000313" key="2">
    <source>
        <dbReference type="EMBL" id="MEU8137876.1"/>
    </source>
</evidence>
<name>A0ABV3DQ38_9ACTN</name>
<evidence type="ECO:0000256" key="1">
    <source>
        <dbReference type="SAM" id="MobiDB-lite"/>
    </source>
</evidence>
<reference evidence="2 3" key="1">
    <citation type="submission" date="2024-06" db="EMBL/GenBank/DDBJ databases">
        <title>The Natural Products Discovery Center: Release of the First 8490 Sequenced Strains for Exploring Actinobacteria Biosynthetic Diversity.</title>
        <authorList>
            <person name="Kalkreuter E."/>
            <person name="Kautsar S.A."/>
            <person name="Yang D."/>
            <person name="Bader C.D."/>
            <person name="Teijaro C.N."/>
            <person name="Fluegel L."/>
            <person name="Davis C.M."/>
            <person name="Simpson J.R."/>
            <person name="Lauterbach L."/>
            <person name="Steele A.D."/>
            <person name="Gui C."/>
            <person name="Meng S."/>
            <person name="Li G."/>
            <person name="Viehrig K."/>
            <person name="Ye F."/>
            <person name="Su P."/>
            <person name="Kiefer A.F."/>
            <person name="Nichols A."/>
            <person name="Cepeda A.J."/>
            <person name="Yan W."/>
            <person name="Fan B."/>
            <person name="Jiang Y."/>
            <person name="Adhikari A."/>
            <person name="Zheng C.-J."/>
            <person name="Schuster L."/>
            <person name="Cowan T.M."/>
            <person name="Smanski M.J."/>
            <person name="Chevrette M.G."/>
            <person name="De Carvalho L.P.S."/>
            <person name="Shen B."/>
        </authorList>
    </citation>
    <scope>NUCLEOTIDE SEQUENCE [LARGE SCALE GENOMIC DNA]</scope>
    <source>
        <strain evidence="2 3">NPDC048946</strain>
    </source>
</reference>
<sequence>MPDIARETTGETGAGAAAGVRADESTAPVDAPDARLEDPDEVPAPDDLDLEAPEADVAEQRTEVVDEDERVWEPVPDGVDPADGTDQRRVAGPDEDEYR</sequence>
<proteinExistence type="predicted"/>
<evidence type="ECO:0000313" key="3">
    <source>
        <dbReference type="Proteomes" id="UP001551482"/>
    </source>
</evidence>
<organism evidence="2 3">
    <name type="scientific">Streptodolium elevatio</name>
    <dbReference type="NCBI Taxonomy" id="3157996"/>
    <lineage>
        <taxon>Bacteria</taxon>
        <taxon>Bacillati</taxon>
        <taxon>Actinomycetota</taxon>
        <taxon>Actinomycetes</taxon>
        <taxon>Kitasatosporales</taxon>
        <taxon>Streptomycetaceae</taxon>
        <taxon>Streptodolium</taxon>
    </lineage>
</organism>
<gene>
    <name evidence="2" type="ORF">AB0C36_30735</name>
</gene>
<feature type="compositionally biased region" description="Acidic residues" evidence="1">
    <location>
        <begin position="38"/>
        <end position="57"/>
    </location>
</feature>
<dbReference type="RefSeq" id="WP_358360416.1">
    <property type="nucleotide sequence ID" value="NZ_JBEZFP010000103.1"/>
</dbReference>
<feature type="compositionally biased region" description="Low complexity" evidence="1">
    <location>
        <begin position="10"/>
        <end position="19"/>
    </location>
</feature>
<keyword evidence="3" id="KW-1185">Reference proteome</keyword>